<name>A0A0J6BQJ4_9BORD</name>
<accession>A0A0J6BQJ4</accession>
<sequence length="105" mass="11635">MTARSGSESRQKTRRILIRASPEEHDALLEKARDCGVSLPAYLRACGLGRQTRSKMEAHVLNELRRLGGLQKHLFNEGNGIGSKEYSEVLIELKAAIRQAGALYS</sequence>
<dbReference type="InterPro" id="IPR047751">
    <property type="entry name" value="MobA-like"/>
</dbReference>
<dbReference type="Proteomes" id="UP000053096">
    <property type="component" value="Unassembled WGS sequence"/>
</dbReference>
<dbReference type="EMBL" id="CYTV01000017">
    <property type="protein sequence ID" value="CUJ12980.1"/>
    <property type="molecule type" value="Genomic_DNA"/>
</dbReference>
<evidence type="ECO:0000313" key="4">
    <source>
        <dbReference type="Proteomes" id="UP000092950"/>
    </source>
</evidence>
<dbReference type="Proteomes" id="UP000092950">
    <property type="component" value="Plasmid unnamed1"/>
</dbReference>
<dbReference type="Pfam" id="PF21983">
    <property type="entry name" value="NikA-like"/>
    <property type="match status" value="1"/>
</dbReference>
<keyword evidence="1" id="KW-0614">Plasmid</keyword>
<accession>A0A0M7HTA2</accession>
<dbReference type="InterPro" id="IPR053842">
    <property type="entry name" value="NikA-like"/>
</dbReference>
<evidence type="ECO:0000313" key="1">
    <source>
        <dbReference type="EMBL" id="ANY18494.1"/>
    </source>
</evidence>
<dbReference type="RefSeq" id="WP_043215435.1">
    <property type="nucleotide sequence ID" value="NZ_CAJGUP010000012.1"/>
</dbReference>
<organism evidence="2 3">
    <name type="scientific">Bordetella pseudohinzii</name>
    <dbReference type="NCBI Taxonomy" id="1331258"/>
    <lineage>
        <taxon>Bacteria</taxon>
        <taxon>Pseudomonadati</taxon>
        <taxon>Pseudomonadota</taxon>
        <taxon>Betaproteobacteria</taxon>
        <taxon>Burkholderiales</taxon>
        <taxon>Alcaligenaceae</taxon>
        <taxon>Bordetella</taxon>
    </lineage>
</organism>
<dbReference type="EMBL" id="CP016441">
    <property type="protein sequence ID" value="ANY18494.1"/>
    <property type="molecule type" value="Genomic_DNA"/>
</dbReference>
<geneLocation type="plasmid" evidence="1 4">
    <name>unnamed1</name>
</geneLocation>
<dbReference type="AlphaFoldDB" id="A0A0J6BQJ4"/>
<proteinExistence type="predicted"/>
<dbReference type="NCBIfam" id="NF041264">
    <property type="entry name" value="MobA"/>
    <property type="match status" value="1"/>
</dbReference>
<reference evidence="1 4" key="2">
    <citation type="submission" date="2016-07" db="EMBL/GenBank/DDBJ databases">
        <title>Complete genome sequences of Bordetella pseudohinzii.</title>
        <authorList>
            <person name="Spilker T."/>
            <person name="Darrah R."/>
            <person name="LiPuma J.J."/>
        </authorList>
    </citation>
    <scope>NUCLEOTIDE SEQUENCE [LARGE SCALE GENOMIC DNA]</scope>
    <source>
        <strain evidence="1 4">HI4681</strain>
        <plasmid evidence="1 4">unnamed1</plasmid>
    </source>
</reference>
<gene>
    <name evidence="1" type="ORF">BBN53_20945</name>
    <name evidence="2" type="ORF">ERS370011_03905</name>
</gene>
<evidence type="ECO:0000313" key="2">
    <source>
        <dbReference type="EMBL" id="CUJ12980.1"/>
    </source>
</evidence>
<dbReference type="KEGG" id="bpdz:BBN53_20945"/>
<evidence type="ECO:0000313" key="3">
    <source>
        <dbReference type="Proteomes" id="UP000053096"/>
    </source>
</evidence>
<protein>
    <submittedName>
        <fullName evidence="2">Conjugal transfer relaxosome component TraJ</fullName>
    </submittedName>
    <submittedName>
        <fullName evidence="1">Mobilization protein</fullName>
    </submittedName>
</protein>
<keyword evidence="4" id="KW-1185">Reference proteome</keyword>
<reference evidence="2 3" key="1">
    <citation type="submission" date="2015-09" db="EMBL/GenBank/DDBJ databases">
        <authorList>
            <person name="Jackson K.R."/>
            <person name="Lunt B.L."/>
            <person name="Fisher J.N.B."/>
            <person name="Gardner A.V."/>
            <person name="Bailey M.E."/>
            <person name="Deus L.M."/>
            <person name="Earl A.S."/>
            <person name="Gibby P.D."/>
            <person name="Hartmann K.A."/>
            <person name="Liu J.E."/>
            <person name="Manci A.M."/>
            <person name="Nielsen D.A."/>
            <person name="Solomon M.B."/>
            <person name="Breakwell D.P."/>
            <person name="Burnett S.H."/>
            <person name="Grose J.H."/>
        </authorList>
    </citation>
    <scope>NUCLEOTIDE SEQUENCE [LARGE SCALE GENOMIC DNA]</scope>
    <source>
        <strain evidence="2 3">2789STDY5608636</strain>
    </source>
</reference>